<dbReference type="PANTHER" id="PTHR33387">
    <property type="entry name" value="RMLC-LIKE JELLY ROLL FOLD PROTEIN"/>
    <property type="match status" value="1"/>
</dbReference>
<evidence type="ECO:0000256" key="1">
    <source>
        <dbReference type="SAM" id="MobiDB-lite"/>
    </source>
</evidence>
<dbReference type="EMBL" id="KE747815">
    <property type="protein sequence ID" value="RMZ68326.1"/>
    <property type="molecule type" value="Genomic_DNA"/>
</dbReference>
<dbReference type="CDD" id="cd06121">
    <property type="entry name" value="cupin_YML079wp"/>
    <property type="match status" value="1"/>
</dbReference>
<dbReference type="OrthoDB" id="6614653at2759"/>
<dbReference type="InterPro" id="IPR009327">
    <property type="entry name" value="Cupin_DUF985"/>
</dbReference>
<protein>
    <submittedName>
        <fullName evidence="3">DUF985 domain</fullName>
    </submittedName>
</protein>
<dbReference type="InterPro" id="IPR014710">
    <property type="entry name" value="RmlC-like_jellyroll"/>
</dbReference>
<dbReference type="AlphaFoldDB" id="A0A3M7M1H9"/>
<dbReference type="InterPro" id="IPR011051">
    <property type="entry name" value="RmlC_Cupin_sf"/>
</dbReference>
<reference evidence="3 4" key="1">
    <citation type="journal article" date="2014" name="PLoS ONE">
        <title>De novo Genome Assembly of the Fungal Plant Pathogen Pyrenophora semeniperda.</title>
        <authorList>
            <person name="Soliai M.M."/>
            <person name="Meyer S.E."/>
            <person name="Udall J.A."/>
            <person name="Elzinga D.E."/>
            <person name="Hermansen R.A."/>
            <person name="Bodily P.M."/>
            <person name="Hart A.A."/>
            <person name="Coleman C.E."/>
        </authorList>
    </citation>
    <scope>NUCLEOTIDE SEQUENCE [LARGE SCALE GENOMIC DNA]</scope>
    <source>
        <strain evidence="3 4">CCB06</strain>
        <tissue evidence="3">Mycelium</tissue>
    </source>
</reference>
<dbReference type="Pfam" id="PF06172">
    <property type="entry name" value="Cupin_5"/>
    <property type="match status" value="1"/>
</dbReference>
<dbReference type="InterPro" id="IPR039935">
    <property type="entry name" value="YML079W-like"/>
</dbReference>
<dbReference type="Gene3D" id="2.60.120.10">
    <property type="entry name" value="Jelly Rolls"/>
    <property type="match status" value="1"/>
</dbReference>
<evidence type="ECO:0000313" key="3">
    <source>
        <dbReference type="EMBL" id="RMZ68326.1"/>
    </source>
</evidence>
<accession>A0A3M7M1H9</accession>
<feature type="domain" description="DUF985" evidence="2">
    <location>
        <begin position="139"/>
        <end position="331"/>
    </location>
</feature>
<dbReference type="PANTHER" id="PTHR33387:SF3">
    <property type="entry name" value="DUF985 DOMAIN-CONTAINING PROTEIN"/>
    <property type="match status" value="1"/>
</dbReference>
<keyword evidence="4" id="KW-1185">Reference proteome</keyword>
<sequence>MSRLLAALQFVYVCFVGGWKRDGGWVLCLLFSKVESTPSSFNATCVKSSALFREWEWAMGDSVLAGKMGANVHFLTSFNLLLLCLTIYEIIPPTQHPILPSRPIPQPTMPKPSSIPGLTTRLTPPPSTSIFVEPAPIATLLQALELEPHFEGGFYKEIDRDERVVENPFVVKEEGGGDEGGKKEVGGDRKRKRKDEEDKEGKKRERNWERNASTSIYYLLTKVNAVGCWHRNRGRTVRFIIIIFTSSIHTLIRGRARYIIIHADEPGEKKRVETFVVGHDVAKGERMMWVVEGGKYKASFLVGEEEGEGGSLRRIGGCTVVPGFELEDHDFLTMEKFKSLVTEEQAREMHWLVRDTRWDHIFEIYD</sequence>
<name>A0A3M7M1H9_9PLEO</name>
<dbReference type="Proteomes" id="UP000265663">
    <property type="component" value="Unassembled WGS sequence"/>
</dbReference>
<gene>
    <name evidence="3" type="ORF">GMOD_00009936</name>
</gene>
<organism evidence="3 4">
    <name type="scientific">Pyrenophora seminiperda CCB06</name>
    <dbReference type="NCBI Taxonomy" id="1302712"/>
    <lineage>
        <taxon>Eukaryota</taxon>
        <taxon>Fungi</taxon>
        <taxon>Dikarya</taxon>
        <taxon>Ascomycota</taxon>
        <taxon>Pezizomycotina</taxon>
        <taxon>Dothideomycetes</taxon>
        <taxon>Pleosporomycetidae</taxon>
        <taxon>Pleosporales</taxon>
        <taxon>Pleosporineae</taxon>
        <taxon>Pleosporaceae</taxon>
        <taxon>Pyrenophora</taxon>
    </lineage>
</organism>
<evidence type="ECO:0000313" key="4">
    <source>
        <dbReference type="Proteomes" id="UP000265663"/>
    </source>
</evidence>
<evidence type="ECO:0000259" key="2">
    <source>
        <dbReference type="Pfam" id="PF06172"/>
    </source>
</evidence>
<proteinExistence type="predicted"/>
<feature type="region of interest" description="Disordered" evidence="1">
    <location>
        <begin position="168"/>
        <end position="206"/>
    </location>
</feature>
<dbReference type="SUPFAM" id="SSF51182">
    <property type="entry name" value="RmlC-like cupins"/>
    <property type="match status" value="1"/>
</dbReference>